<protein>
    <recommendedName>
        <fullName evidence="7">B9 domain-containing protein 1</fullName>
    </recommendedName>
</protein>
<keyword evidence="4" id="KW-0206">Cytoskeleton</keyword>
<keyword evidence="5" id="KW-0966">Cell projection</keyword>
<evidence type="ECO:0000256" key="2">
    <source>
        <dbReference type="ARBA" id="ARBA00022490"/>
    </source>
</evidence>
<keyword evidence="2" id="KW-0963">Cytoplasm</keyword>
<dbReference type="AlphaFoldDB" id="A0A0S4JNR0"/>
<keyword evidence="3" id="KW-0970">Cilium biogenesis/degradation</keyword>
<dbReference type="OrthoDB" id="431939at2759"/>
<dbReference type="PANTHER" id="PTHR12968:SF1">
    <property type="entry name" value="B9 DOMAIN-CONTAINING PROTEIN 1"/>
    <property type="match status" value="1"/>
</dbReference>
<dbReference type="VEuPathDB" id="TriTrypDB:BSAL_02585"/>
<comment type="similarity">
    <text evidence="6">Belongs to the B9D family.</text>
</comment>
<evidence type="ECO:0000256" key="3">
    <source>
        <dbReference type="ARBA" id="ARBA00022794"/>
    </source>
</evidence>
<comment type="subcellular location">
    <subcellularLocation>
        <location evidence="1">Cytoplasm</location>
        <location evidence="1">Cytoskeleton</location>
        <location evidence="1">Cilium basal body</location>
    </subcellularLocation>
</comment>
<accession>A0A0S4JNR0</accession>
<organism evidence="8 9">
    <name type="scientific">Bodo saltans</name>
    <name type="common">Flagellated protozoan</name>
    <dbReference type="NCBI Taxonomy" id="75058"/>
    <lineage>
        <taxon>Eukaryota</taxon>
        <taxon>Discoba</taxon>
        <taxon>Euglenozoa</taxon>
        <taxon>Kinetoplastea</taxon>
        <taxon>Metakinetoplastina</taxon>
        <taxon>Eubodonida</taxon>
        <taxon>Bodonidae</taxon>
        <taxon>Bodo</taxon>
    </lineage>
</organism>
<evidence type="ECO:0000313" key="9">
    <source>
        <dbReference type="Proteomes" id="UP000051952"/>
    </source>
</evidence>
<dbReference type="OMA" id="DWAPTAX"/>
<dbReference type="InterPro" id="IPR010796">
    <property type="entry name" value="C2_B9-type_dom"/>
</dbReference>
<evidence type="ECO:0000256" key="5">
    <source>
        <dbReference type="ARBA" id="ARBA00023273"/>
    </source>
</evidence>
<dbReference type="EMBL" id="CYKH01002001">
    <property type="protein sequence ID" value="CUG92076.1"/>
    <property type="molecule type" value="Genomic_DNA"/>
</dbReference>
<evidence type="ECO:0000256" key="7">
    <source>
        <dbReference type="ARBA" id="ARBA00039274"/>
    </source>
</evidence>
<dbReference type="GO" id="GO:0036038">
    <property type="term" value="C:MKS complex"/>
    <property type="evidence" value="ECO:0007669"/>
    <property type="project" value="TreeGrafter"/>
</dbReference>
<evidence type="ECO:0000256" key="6">
    <source>
        <dbReference type="ARBA" id="ARBA00038411"/>
    </source>
</evidence>
<keyword evidence="9" id="KW-1185">Reference proteome</keyword>
<gene>
    <name evidence="8" type="ORF">BSAL_02585</name>
</gene>
<sequence>MLYARSVLVMGKDWGYAATASGERADHSEVVTQMSERLPGPQAKFSWNAPFAFALKSSNLSGWPQLAIAVSTLQRNGKDSPIGYARCHVPFQRGRKTLDLPLMQPVHSTPQHSLHGSLTGSLPELRDMTFLCSGEDRVVMSAKRLPGYVRVSFDVVITGLEEHGYSS</sequence>
<name>A0A0S4JNR0_BODSA</name>
<dbReference type="PANTHER" id="PTHR12968">
    <property type="entry name" value="B9 DOMAIN-CONTAINING"/>
    <property type="match status" value="1"/>
</dbReference>
<evidence type="ECO:0000313" key="8">
    <source>
        <dbReference type="EMBL" id="CUG92076.1"/>
    </source>
</evidence>
<dbReference type="Proteomes" id="UP000051952">
    <property type="component" value="Unassembled WGS sequence"/>
</dbReference>
<reference evidence="9" key="1">
    <citation type="submission" date="2015-09" db="EMBL/GenBank/DDBJ databases">
        <authorList>
            <consortium name="Pathogen Informatics"/>
        </authorList>
    </citation>
    <scope>NUCLEOTIDE SEQUENCE [LARGE SCALE GENOMIC DNA]</scope>
    <source>
        <strain evidence="9">Lake Konstanz</strain>
    </source>
</reference>
<proteinExistence type="inferred from homology"/>
<dbReference type="GO" id="GO:0060271">
    <property type="term" value="P:cilium assembly"/>
    <property type="evidence" value="ECO:0007669"/>
    <property type="project" value="TreeGrafter"/>
</dbReference>
<evidence type="ECO:0000256" key="1">
    <source>
        <dbReference type="ARBA" id="ARBA00004120"/>
    </source>
</evidence>
<dbReference type="Pfam" id="PF07162">
    <property type="entry name" value="B9-C2"/>
    <property type="match status" value="1"/>
</dbReference>
<evidence type="ECO:0000256" key="4">
    <source>
        <dbReference type="ARBA" id="ARBA00023212"/>
    </source>
</evidence>